<dbReference type="Proteomes" id="UP001149090">
    <property type="component" value="Unassembled WGS sequence"/>
</dbReference>
<name>A0A9Q0LHK4_ANAIG</name>
<accession>A0A9Q0LHK4</accession>
<dbReference type="EMBL" id="JAPDFW010000087">
    <property type="protein sequence ID" value="KAJ5071588.1"/>
    <property type="molecule type" value="Genomic_DNA"/>
</dbReference>
<protein>
    <submittedName>
        <fullName evidence="2">Glycoprotein 96-92-related-related</fullName>
    </submittedName>
</protein>
<organism evidence="2 3">
    <name type="scientific">Anaeramoeba ignava</name>
    <name type="common">Anaerobic marine amoeba</name>
    <dbReference type="NCBI Taxonomy" id="1746090"/>
    <lineage>
        <taxon>Eukaryota</taxon>
        <taxon>Metamonada</taxon>
        <taxon>Anaeramoebidae</taxon>
        <taxon>Anaeramoeba</taxon>
    </lineage>
</organism>
<feature type="compositionally biased region" description="Basic and acidic residues" evidence="1">
    <location>
        <begin position="164"/>
        <end position="175"/>
    </location>
</feature>
<feature type="compositionally biased region" description="Low complexity" evidence="1">
    <location>
        <begin position="71"/>
        <end position="108"/>
    </location>
</feature>
<evidence type="ECO:0000313" key="3">
    <source>
        <dbReference type="Proteomes" id="UP001149090"/>
    </source>
</evidence>
<feature type="region of interest" description="Disordered" evidence="1">
    <location>
        <begin position="123"/>
        <end position="175"/>
    </location>
</feature>
<gene>
    <name evidence="2" type="ORF">M0811_10220</name>
</gene>
<keyword evidence="3" id="KW-1185">Reference proteome</keyword>
<comment type="caution">
    <text evidence="2">The sequence shown here is derived from an EMBL/GenBank/DDBJ whole genome shotgun (WGS) entry which is preliminary data.</text>
</comment>
<sequence>MSFLFDNYFFDNFNDYGDPFADDTEINFLFDSNNFDFTENSVLPEIQPFSKFESKQNTQNLLKCNEKKIPSQSVHQQQQQQDNQQSFQSIKALQSNESKNESNESNQLKNELNNQLNNQSNNFQAKLPRRNKKTKSQDLQLPNTHLKRQRKTSKKKNNKKKSKKNSEGKQNKTERPYLLQYAGKFGIRRLQPFWDLLTKRIEKQKESELANQETMEKKQKKRTRFVKSKEAAKHFSEIEWHEEEIEMLKHFSPTQIKMLYYRKRVDVFSTALGLDERNKEPNTPAEDDLDPSKNIMKKRIQDTETITVIPKSKYRDHAIDHKKNSTKQNKIENDKQKSLKDLTLKLTTSRSTLPHSVSLENIRFLLGTSKPPAFPSRNLSFPLRSPPFVAPNESIEAAQSLLSKMPKINVTDLKEWSSFFDKVSLLGQDEPDLNLLVFSQNPSLDFDQLKIAEPHVFYADYPSIFGDNFDYSEMEKKIEEIRNSKMDPKETHFVPNFVAVLLALNNAINLTLREASNFPEIIFQTVLKRSEFDPELTSLTDESVGSLKLFLAWLELRLQVRNVLQIHAEKISLEHIQNNQECDDLNEILVRMSNLSNEMSTFKKMLLRIATELFISYITTI</sequence>
<feature type="region of interest" description="Disordered" evidence="1">
    <location>
        <begin position="68"/>
        <end position="108"/>
    </location>
</feature>
<dbReference type="AlphaFoldDB" id="A0A9Q0LHK4"/>
<evidence type="ECO:0000313" key="2">
    <source>
        <dbReference type="EMBL" id="KAJ5071588.1"/>
    </source>
</evidence>
<proteinExistence type="predicted"/>
<evidence type="ECO:0000256" key="1">
    <source>
        <dbReference type="SAM" id="MobiDB-lite"/>
    </source>
</evidence>
<reference evidence="2" key="1">
    <citation type="submission" date="2022-10" db="EMBL/GenBank/DDBJ databases">
        <title>Novel sulphate-reducing endosymbionts in the free-living metamonad Anaeramoeba.</title>
        <authorList>
            <person name="Jerlstrom-Hultqvist J."/>
            <person name="Cepicka I."/>
            <person name="Gallot-Lavallee L."/>
            <person name="Salas-Leiva D."/>
            <person name="Curtis B.A."/>
            <person name="Zahonova K."/>
            <person name="Pipaliya S."/>
            <person name="Dacks J."/>
            <person name="Roger A.J."/>
        </authorList>
    </citation>
    <scope>NUCLEOTIDE SEQUENCE</scope>
    <source>
        <strain evidence="2">BMAN</strain>
    </source>
</reference>
<feature type="compositionally biased region" description="Basic residues" evidence="1">
    <location>
        <begin position="145"/>
        <end position="163"/>
    </location>
</feature>